<dbReference type="InterPro" id="IPR011467">
    <property type="entry name" value="DUF1573"/>
</dbReference>
<evidence type="ECO:0000313" key="3">
    <source>
        <dbReference type="Proteomes" id="UP000033035"/>
    </source>
</evidence>
<dbReference type="InterPro" id="IPR013783">
    <property type="entry name" value="Ig-like_fold"/>
</dbReference>
<feature type="signal peptide" evidence="1">
    <location>
        <begin position="1"/>
        <end position="20"/>
    </location>
</feature>
<feature type="chain" id="PRO_5002489663" description="DUF1573 domain-containing protein" evidence="1">
    <location>
        <begin position="21"/>
        <end position="125"/>
    </location>
</feature>
<accession>A0A0F5JCV9</accession>
<reference evidence="2 3" key="1">
    <citation type="submission" date="2013-04" db="EMBL/GenBank/DDBJ databases">
        <title>The Genome Sequence of Parabacteroides gordonii DSM 23371.</title>
        <authorList>
            <consortium name="The Broad Institute Genomics Platform"/>
            <person name="Earl A."/>
            <person name="Ward D."/>
            <person name="Feldgarden M."/>
            <person name="Gevers D."/>
            <person name="Martens E."/>
            <person name="Sakamoto M."/>
            <person name="Benno Y."/>
            <person name="Suzuki N."/>
            <person name="Matsunaga N."/>
            <person name="Koshihara K."/>
            <person name="Seki M."/>
            <person name="Komiya H."/>
            <person name="Walker B."/>
            <person name="Young S."/>
            <person name="Zeng Q."/>
            <person name="Gargeya S."/>
            <person name="Fitzgerald M."/>
            <person name="Haas B."/>
            <person name="Abouelleil A."/>
            <person name="Allen A.W."/>
            <person name="Alvarado L."/>
            <person name="Arachchi H.M."/>
            <person name="Berlin A.M."/>
            <person name="Chapman S.B."/>
            <person name="Gainer-Dewar J."/>
            <person name="Goldberg J."/>
            <person name="Griggs A."/>
            <person name="Gujja S."/>
            <person name="Hansen M."/>
            <person name="Howarth C."/>
            <person name="Imamovic A."/>
            <person name="Ireland A."/>
            <person name="Larimer J."/>
            <person name="McCowan C."/>
            <person name="Murphy C."/>
            <person name="Pearson M."/>
            <person name="Poon T.W."/>
            <person name="Priest M."/>
            <person name="Roberts A."/>
            <person name="Saif S."/>
            <person name="Shea T."/>
            <person name="Sisk P."/>
            <person name="Sykes S."/>
            <person name="Wortman J."/>
            <person name="Nusbaum C."/>
            <person name="Birren B."/>
        </authorList>
    </citation>
    <scope>NUCLEOTIDE SEQUENCE [LARGE SCALE GENOMIC DNA]</scope>
    <source>
        <strain evidence="2 3">MS-1</strain>
    </source>
</reference>
<evidence type="ECO:0008006" key="4">
    <source>
        <dbReference type="Google" id="ProtNLM"/>
    </source>
</evidence>
<dbReference type="PANTHER" id="PTHR37833">
    <property type="entry name" value="LIPOPROTEIN-RELATED"/>
    <property type="match status" value="1"/>
</dbReference>
<comment type="caution">
    <text evidence="2">The sequence shown here is derived from an EMBL/GenBank/DDBJ whole genome shotgun (WGS) entry which is preliminary data.</text>
</comment>
<dbReference type="Gene3D" id="2.60.40.10">
    <property type="entry name" value="Immunoglobulins"/>
    <property type="match status" value="1"/>
</dbReference>
<organism evidence="2 3">
    <name type="scientific">Parabacteroides gordonii MS-1 = DSM 23371</name>
    <dbReference type="NCBI Taxonomy" id="1203610"/>
    <lineage>
        <taxon>Bacteria</taxon>
        <taxon>Pseudomonadati</taxon>
        <taxon>Bacteroidota</taxon>
        <taxon>Bacteroidia</taxon>
        <taxon>Bacteroidales</taxon>
        <taxon>Tannerellaceae</taxon>
        <taxon>Parabacteroides</taxon>
    </lineage>
</organism>
<protein>
    <recommendedName>
        <fullName evidence="4">DUF1573 domain-containing protein</fullName>
    </recommendedName>
</protein>
<dbReference type="Proteomes" id="UP000033035">
    <property type="component" value="Unassembled WGS sequence"/>
</dbReference>
<dbReference type="Pfam" id="PF07610">
    <property type="entry name" value="DUF1573"/>
    <property type="match status" value="1"/>
</dbReference>
<dbReference type="HOGENOM" id="CLU_122784_1_2_10"/>
<dbReference type="PATRIC" id="fig|1203610.3.peg.2891"/>
<dbReference type="AlphaFoldDB" id="A0A0F5JCV9"/>
<dbReference type="STRING" id="1203610.HMPREF1536_02829"/>
<dbReference type="EMBL" id="AQHW01000015">
    <property type="protein sequence ID" value="KKB55360.1"/>
    <property type="molecule type" value="Genomic_DNA"/>
</dbReference>
<evidence type="ECO:0000256" key="1">
    <source>
        <dbReference type="SAM" id="SignalP"/>
    </source>
</evidence>
<dbReference type="PANTHER" id="PTHR37833:SF1">
    <property type="entry name" value="SIGNAL PEPTIDE PROTEIN"/>
    <property type="match status" value="1"/>
</dbReference>
<keyword evidence="1" id="KW-0732">Signal</keyword>
<dbReference type="RefSeq" id="WP_028729626.1">
    <property type="nucleotide sequence ID" value="NZ_KE386764.1"/>
</dbReference>
<sequence>MKQIIFIFMAILLATGMASAQKKAVISAEQTSHDFGQIKEADGKVSATFAVKNTGDAPLVITRVIASCGCTTPEWTKEPIAPGQSGDIKITYDPKGRPGPFSKTISVYSNGKTGSFILTIRGEVL</sequence>
<name>A0A0F5JCV9_9BACT</name>
<proteinExistence type="predicted"/>
<gene>
    <name evidence="2" type="ORF">HMPREF1536_02829</name>
</gene>
<keyword evidence="3" id="KW-1185">Reference proteome</keyword>
<evidence type="ECO:0000313" key="2">
    <source>
        <dbReference type="EMBL" id="KKB55360.1"/>
    </source>
</evidence>